<evidence type="ECO:0000313" key="3">
    <source>
        <dbReference type="Proteomes" id="UP001319200"/>
    </source>
</evidence>
<dbReference type="HAMAP" id="MF_02088">
    <property type="entry name" value="Q_prec_transport"/>
    <property type="match status" value="1"/>
</dbReference>
<dbReference type="PANTHER" id="PTHR34300">
    <property type="entry name" value="QUEUOSINE PRECURSOR TRANSPORTER-RELATED"/>
    <property type="match status" value="1"/>
</dbReference>
<dbReference type="Proteomes" id="UP001319200">
    <property type="component" value="Unassembled WGS sequence"/>
</dbReference>
<dbReference type="RefSeq" id="WP_254164273.1">
    <property type="nucleotide sequence ID" value="NZ_JAHESF010000014.1"/>
</dbReference>
<feature type="transmembrane region" description="Helical" evidence="1">
    <location>
        <begin position="57"/>
        <end position="76"/>
    </location>
</feature>
<feature type="transmembrane region" description="Helical" evidence="1">
    <location>
        <begin position="206"/>
        <end position="231"/>
    </location>
</feature>
<comment type="similarity">
    <text evidence="1">Belongs to the vitamin uptake transporter (VUT/ECF) (TC 2.A.88) family. Q precursor transporter subfamily.</text>
</comment>
<keyword evidence="1" id="KW-1003">Cell membrane</keyword>
<feature type="transmembrane region" description="Helical" evidence="1">
    <location>
        <begin position="88"/>
        <end position="107"/>
    </location>
</feature>
<dbReference type="AlphaFoldDB" id="A0AAP2GPT2"/>
<dbReference type="Pfam" id="PF02592">
    <property type="entry name" value="Vut_1"/>
    <property type="match status" value="1"/>
</dbReference>
<feature type="transmembrane region" description="Helical" evidence="1">
    <location>
        <begin position="142"/>
        <end position="161"/>
    </location>
</feature>
<keyword evidence="1" id="KW-0812">Transmembrane</keyword>
<dbReference type="PANTHER" id="PTHR34300:SF2">
    <property type="entry name" value="QUEUOSINE PRECURSOR TRANSPORTER-RELATED"/>
    <property type="match status" value="1"/>
</dbReference>
<keyword evidence="1" id="KW-1133">Transmembrane helix</keyword>
<evidence type="ECO:0000313" key="2">
    <source>
        <dbReference type="EMBL" id="MBT1698275.1"/>
    </source>
</evidence>
<comment type="caution">
    <text evidence="2">The sequence shown here is derived from an EMBL/GenBank/DDBJ whole genome shotgun (WGS) entry which is preliminary data.</text>
</comment>
<dbReference type="GO" id="GO:0005886">
    <property type="term" value="C:plasma membrane"/>
    <property type="evidence" value="ECO:0007669"/>
    <property type="project" value="UniProtKB-SubCell"/>
</dbReference>
<dbReference type="InterPro" id="IPR003744">
    <property type="entry name" value="YhhQ"/>
</dbReference>
<name>A0AAP2GPT2_9BACT</name>
<evidence type="ECO:0000256" key="1">
    <source>
        <dbReference type="HAMAP-Rule" id="MF_02088"/>
    </source>
</evidence>
<dbReference type="NCBIfam" id="TIGR00697">
    <property type="entry name" value="queuosine precursor transporter"/>
    <property type="match status" value="1"/>
</dbReference>
<keyword evidence="1" id="KW-0472">Membrane</keyword>
<reference evidence="2 3" key="1">
    <citation type="submission" date="2021-05" db="EMBL/GenBank/DDBJ databases">
        <title>A Polyphasic approach of four new species of the genus Ohtaekwangia: Ohtaekwangia histidinii sp. nov., Ohtaekwangia cretensis sp. nov., Ohtaekwangia indiensis sp. nov., Ohtaekwangia reichenbachii sp. nov. from diverse environment.</title>
        <authorList>
            <person name="Octaviana S."/>
        </authorList>
    </citation>
    <scope>NUCLEOTIDE SEQUENCE [LARGE SCALE GENOMIC DNA]</scope>
    <source>
        <strain evidence="2 3">PWU4</strain>
    </source>
</reference>
<feature type="transmembrane region" description="Helical" evidence="1">
    <location>
        <begin position="173"/>
        <end position="200"/>
    </location>
</feature>
<feature type="transmembrane region" description="Helical" evidence="1">
    <location>
        <begin position="12"/>
        <end position="37"/>
    </location>
</feature>
<sequence length="259" mass="28841">MEITLDRKRNRLFIILCGIFITNTLLAEIIGVKIFSAEAMAGLKPANLNILGFTMDFNLTAGALIWPVVFITTDLINEYFGKPGVKRISYFTALLITYAFVVMYLSMKLPPAEWWVTGKDANGNDVNMDIAFNKIMGQGQRIIIGSLTAFIIGQLVDVFVFQKLRRVTGNKQLWLRATGSTLVSQLVDSFVVLFIAFYGVFSNQQIIAIGITNYIYKFAVAVLLTPLIYLGHSLIDNYLGKENAEKIAAHAAENSKGFF</sequence>
<dbReference type="EMBL" id="JAHESF010000014">
    <property type="protein sequence ID" value="MBT1698275.1"/>
    <property type="molecule type" value="Genomic_DNA"/>
</dbReference>
<dbReference type="GO" id="GO:0022857">
    <property type="term" value="F:transmembrane transporter activity"/>
    <property type="evidence" value="ECO:0007669"/>
    <property type="project" value="UniProtKB-UniRule"/>
</dbReference>
<protein>
    <recommendedName>
        <fullName evidence="1">Probable queuosine precursor transporter</fullName>
        <shortName evidence="1">Q precursor transporter</shortName>
    </recommendedName>
</protein>
<keyword evidence="3" id="KW-1185">Reference proteome</keyword>
<proteinExistence type="inferred from homology"/>
<comment type="subcellular location">
    <subcellularLocation>
        <location evidence="1">Cell membrane</location>
        <topology evidence="1">Multi-pass membrane protein</topology>
    </subcellularLocation>
</comment>
<comment type="function">
    <text evidence="1">Involved in the import of queuosine (Q) precursors, required for Q precursor salvage.</text>
</comment>
<gene>
    <name evidence="2" type="ORF">KK083_15395</name>
</gene>
<accession>A0AAP2GPT2</accession>
<keyword evidence="1" id="KW-0813">Transport</keyword>
<organism evidence="2 3">
    <name type="scientific">Chryseosolibacter histidini</name>
    <dbReference type="NCBI Taxonomy" id="2782349"/>
    <lineage>
        <taxon>Bacteria</taxon>
        <taxon>Pseudomonadati</taxon>
        <taxon>Bacteroidota</taxon>
        <taxon>Cytophagia</taxon>
        <taxon>Cytophagales</taxon>
        <taxon>Chryseotaleaceae</taxon>
        <taxon>Chryseosolibacter</taxon>
    </lineage>
</organism>